<comment type="caution">
    <text evidence="4">The sequence shown here is derived from an EMBL/GenBank/DDBJ whole genome shotgun (WGS) entry which is preliminary data.</text>
</comment>
<feature type="region of interest" description="Disordered" evidence="1">
    <location>
        <begin position="535"/>
        <end position="563"/>
    </location>
</feature>
<name>A0A8H5ESU4_9AGAR</name>
<feature type="compositionally biased region" description="Low complexity" evidence="1">
    <location>
        <begin position="2262"/>
        <end position="2275"/>
    </location>
</feature>
<proteinExistence type="predicted"/>
<feature type="compositionally biased region" description="Polar residues" evidence="1">
    <location>
        <begin position="2138"/>
        <end position="2147"/>
    </location>
</feature>
<feature type="compositionally biased region" description="Low complexity" evidence="1">
    <location>
        <begin position="536"/>
        <end position="549"/>
    </location>
</feature>
<dbReference type="Pfam" id="PF20262">
    <property type="entry name" value="UNC80_C"/>
    <property type="match status" value="1"/>
</dbReference>
<dbReference type="OrthoDB" id="5584001at2759"/>
<accession>A0A8H5ESU4</accession>
<feature type="compositionally biased region" description="Basic and acidic residues" evidence="1">
    <location>
        <begin position="37"/>
        <end position="50"/>
    </location>
</feature>
<dbReference type="SUPFAM" id="SSF48371">
    <property type="entry name" value="ARM repeat"/>
    <property type="match status" value="1"/>
</dbReference>
<evidence type="ECO:0000256" key="1">
    <source>
        <dbReference type="SAM" id="MobiDB-lite"/>
    </source>
</evidence>
<protein>
    <submittedName>
        <fullName evidence="4">Uncharacterized protein</fullName>
    </submittedName>
</protein>
<feature type="region of interest" description="Disordered" evidence="1">
    <location>
        <begin position="1"/>
        <end position="165"/>
    </location>
</feature>
<organism evidence="4 5">
    <name type="scientific">Psilocybe cf. subviscida</name>
    <dbReference type="NCBI Taxonomy" id="2480587"/>
    <lineage>
        <taxon>Eukaryota</taxon>
        <taxon>Fungi</taxon>
        <taxon>Dikarya</taxon>
        <taxon>Basidiomycota</taxon>
        <taxon>Agaricomycotina</taxon>
        <taxon>Agaricomycetes</taxon>
        <taxon>Agaricomycetidae</taxon>
        <taxon>Agaricales</taxon>
        <taxon>Agaricineae</taxon>
        <taxon>Strophariaceae</taxon>
        <taxon>Psilocybe</taxon>
    </lineage>
</organism>
<feature type="compositionally biased region" description="Low complexity" evidence="1">
    <location>
        <begin position="76"/>
        <end position="86"/>
    </location>
</feature>
<keyword evidence="5" id="KW-1185">Reference proteome</keyword>
<feature type="compositionally biased region" description="Low complexity" evidence="1">
    <location>
        <begin position="2238"/>
        <end position="2252"/>
    </location>
</feature>
<dbReference type="EMBL" id="JAACJJ010000057">
    <property type="protein sequence ID" value="KAF5310783.1"/>
    <property type="molecule type" value="Genomic_DNA"/>
</dbReference>
<dbReference type="GO" id="GO:0034703">
    <property type="term" value="C:cation channel complex"/>
    <property type="evidence" value="ECO:0007669"/>
    <property type="project" value="TreeGrafter"/>
</dbReference>
<evidence type="ECO:0000313" key="4">
    <source>
        <dbReference type="EMBL" id="KAF5310783.1"/>
    </source>
</evidence>
<dbReference type="Pfam" id="PF19424">
    <property type="entry name" value="UNC80"/>
    <property type="match status" value="1"/>
</dbReference>
<dbReference type="GO" id="GO:0005261">
    <property type="term" value="F:monoatomic cation channel activity"/>
    <property type="evidence" value="ECO:0007669"/>
    <property type="project" value="TreeGrafter"/>
</dbReference>
<sequence length="2454" mass="271501">MPPPKGDSQERPKPRRLFSFDSIKSSHSSRQSSSEPDLPKGARQELSHVLEDEDEGEGPPIHAPIPTKRSIFQNASEGSSTTSLGTESKRKLEPVRPIAVLASRSGSLDRTTATPSPPRARWENLRQHVLPSVNRPMSPPQRPPSAQSSHQGIPPRSTTPRPSRLARLGFKQVVEQAREAVDETRKFGEEIKRACALARYPDSKGGVLPVATGISSSSKMDYLRRPQSVSSLSLPSMSSASGSPSLRFLYQLLLNHPGPNEEYPLMESSLLLPYEGQVLSTLLCPFLTPTKYPFTKIEEERTIAIEAFELLSKSWQPEDEAASVERCLWCTKAVAAMHPSPARTRILGSLYRLIVPGDRNKILQTTQGFQSLASGLLLALVSLYRSSTGAIYANSGFDSGVLSPTSSFGFLSSNFKQPPHPDIDLIQDLIPHFLSGSFGELEDDRVEEVYGQEFGIHDRRHLAYVRRAVFLEALVSTIENSRETGEWLLCNVIEQFWPLPSFEVWTTLQAAIGCRKLNAFSRLSLAFLAPFLPRNTSASSSSPASTPSTPMQPTRMPSGSSSVVSLTPTTSYFQMKNVAVPSHIVSCLQSRVIPEAEALDGKDIDLDAKVVLETRIAVVRVLLELLCMDVVGEAHQQQTSSPKGDVFGTSNSRTFDVSELTDGIKPLIKWAIEKLAEWCRLGADSPWKDVLEKALRQIICGSWTSSIDILSILLRYLQDDVRKPLFAFLIPILNDQMVEDPPPYPYPPLTTLLTSLSRVLPPLFYKPLFACSASDKEVIVVNHLCTLQAHSKYVADYWLRDADMMSFALLGDAGGASAASPLSPSPSVPWGSVRLGQLILLVELIGKIQTARHLKDAAPPNGENAFFEAMRFVTSLEGRLTLMIEAKEHTALIQPSQRMLLCILFREIRLFTRSLKSASWITRSAKWLEAFFKDTDVGDLDKRVTIDVERVQGLYMAAQEGIQQSHKRHTSILAANVAKIVSAQSSDNSKTLDLAATFVEHRKLIDSLSDGYIPKALKLLVAISPLVSAEDYETLGPLLWEHCLLDNEDASLTASACFLLMQCAEKNPLNIQACIEVDLQHSDDLTRLEAVRKISIIVNWRFQILGQKFVSDRNHRPFKLARPPLPFVVADVGTSLYVQHESANEVKDKDDVPLELKRRLADLGWVEEDADAVDPRQELIKMPFSILPTIQLERLEVGITDIVAGAPGSPQPSPQPSPRKARGRKDQLHQPEDLATLLRRNSTSGGPASGVKRRAIFVPPLALIFPRLATLVFDPNFAVASAARATLLDLMRNDPSLLTRPIFDMLAGDHKNVVLAISSLTALLHVRRLLPPPMTHVVFNSLAGFLKYHAKTMDDPDCFRNFGFVAPIIASLAPQVSGMSIREIRRTKLEAFIIPSGALWFQTSSPKGPMFPRNIGTSSNPFDPLPPSLISITMIRVAQNMFFLSMLKRNPEDVHILRKTMSPLVLPSLDYHGPTKLLDLQDFIPQKRGIDPRPSSRNDTLEILSLMIARSYIPLVAQIFRSMPRHMSDRHELAILIDGLNRTLLEHGDDINIVSHVLIALMVASTRFRRLFTNGNGYALFMPALVKVYTEAPSHPGIRAAIEYSINRFYALHKESFLFQSISIIGQLSMSTIPDSDKEWFSKGVYDLFHSLKRGVTASIDVGGIHNANKSQEREALMLHTAEEKPQTFLAAIRRVESQAGTHVAVGLPDEFEAKRLSMDDFVRMFLTVIAHDLTISRAQHFLRLLLYLTPHLYNASAATRTILSDGISALGLILTKVFAKSKGGENIPKATREEDVSFIASELDSDESTKDKKPSAPTDSTVLRLDYIRLVHSFGSSGGQITLPLSRHVFDITRSLLKDWGEASTAVIASILSDFMKMLLHREEPALPKAIVAFLLDLSPVLENNLLTVDFTGVYDTILKLAETPTYANDPAFSKVVVEGMCRAVLRATDTQLANLPYRPVLISLFAESIFLRNVDVIGELEKKPPTYTYLTSIILPLTLVMKTENHVVGDGLRGEQHRSALTSAWIRILFYVMTACQQSRKDETSSRHLRGLAGLRSKTQTDKGRQETAFWHSHLPTFMSALQVIKVVIVRGASDISSLTRIGVWERLAAFFRTMLDEGSAEFTLLTESSSTTTTPAGSPRNSGQFDPPSSPSRNFSSRTSYLNRSPSLGADLNRSFAFNRPRIVDYCLWSILEFVCAYRSPLRMHLKLFTIEKVVALDQELQHLSTGSPQLGGLSPVSPSRASRRVSTSIFSKARQRGSLSPSPNSSPYLAPSSPIEITSSPSFLEIPTRRPGYQISPVSPREPPFGMPKIVHLGPTSPSAFHPMTSPLIGGGIKVAKDDGGEQGQQKLAKVVKIKSAKLIQETYRRIRGVQTFMGYDLLLPMASGAGLINTPDMKIRDEDAVLETWSKAEALAAIVKETKDLLEEFQETFTVDEDSVLVDLDQSTTSVST</sequence>
<evidence type="ECO:0000259" key="2">
    <source>
        <dbReference type="Pfam" id="PF19424"/>
    </source>
</evidence>
<dbReference type="InterPro" id="IPR016024">
    <property type="entry name" value="ARM-type_fold"/>
</dbReference>
<dbReference type="PANTHER" id="PTHR31781">
    <property type="entry name" value="UNC80"/>
    <property type="match status" value="1"/>
</dbReference>
<feature type="compositionally biased region" description="Polar residues" evidence="1">
    <location>
        <begin position="104"/>
        <end position="114"/>
    </location>
</feature>
<evidence type="ECO:0000259" key="3">
    <source>
        <dbReference type="Pfam" id="PF20262"/>
    </source>
</evidence>
<feature type="region of interest" description="Disordered" evidence="1">
    <location>
        <begin position="2129"/>
        <end position="2164"/>
    </location>
</feature>
<feature type="compositionally biased region" description="Low complexity" evidence="1">
    <location>
        <begin position="2154"/>
        <end position="2163"/>
    </location>
</feature>
<feature type="compositionally biased region" description="Low complexity" evidence="1">
    <location>
        <begin position="144"/>
        <end position="163"/>
    </location>
</feature>
<dbReference type="GO" id="GO:0055080">
    <property type="term" value="P:monoatomic cation homeostasis"/>
    <property type="evidence" value="ECO:0007669"/>
    <property type="project" value="TreeGrafter"/>
</dbReference>
<dbReference type="Proteomes" id="UP000567179">
    <property type="component" value="Unassembled WGS sequence"/>
</dbReference>
<feature type="region of interest" description="Disordered" evidence="1">
    <location>
        <begin position="1203"/>
        <end position="1249"/>
    </location>
</feature>
<dbReference type="InterPro" id="IPR046460">
    <property type="entry name" value="UNC80_C"/>
</dbReference>
<feature type="compositionally biased region" description="Low complexity" evidence="1">
    <location>
        <begin position="19"/>
        <end position="34"/>
    </location>
</feature>
<gene>
    <name evidence="4" type="ORF">D9619_007993</name>
</gene>
<reference evidence="4 5" key="1">
    <citation type="journal article" date="2020" name="ISME J.">
        <title>Uncovering the hidden diversity of litter-decomposition mechanisms in mushroom-forming fungi.</title>
        <authorList>
            <person name="Floudas D."/>
            <person name="Bentzer J."/>
            <person name="Ahren D."/>
            <person name="Johansson T."/>
            <person name="Persson P."/>
            <person name="Tunlid A."/>
        </authorList>
    </citation>
    <scope>NUCLEOTIDE SEQUENCE [LARGE SCALE GENOMIC DNA]</scope>
    <source>
        <strain evidence="4 5">CBS 101986</strain>
    </source>
</reference>
<feature type="region of interest" description="Disordered" evidence="1">
    <location>
        <begin position="2228"/>
        <end position="2275"/>
    </location>
</feature>
<feature type="domain" description="Protein UNC80 C-terminal" evidence="3">
    <location>
        <begin position="1510"/>
        <end position="1671"/>
    </location>
</feature>
<evidence type="ECO:0000313" key="5">
    <source>
        <dbReference type="Proteomes" id="UP000567179"/>
    </source>
</evidence>
<dbReference type="InterPro" id="IPR045852">
    <property type="entry name" value="UNC80_central"/>
</dbReference>
<feature type="domain" description="Protein UNC80 central region" evidence="2">
    <location>
        <begin position="1013"/>
        <end position="1129"/>
    </location>
</feature>
<dbReference type="PANTHER" id="PTHR31781:SF1">
    <property type="entry name" value="PROTEIN UNC-80 HOMOLOG"/>
    <property type="match status" value="1"/>
</dbReference>